<keyword evidence="1" id="KW-0812">Transmembrane</keyword>
<organism evidence="2 3">
    <name type="scientific">Characodon lateralis</name>
    <dbReference type="NCBI Taxonomy" id="208331"/>
    <lineage>
        <taxon>Eukaryota</taxon>
        <taxon>Metazoa</taxon>
        <taxon>Chordata</taxon>
        <taxon>Craniata</taxon>
        <taxon>Vertebrata</taxon>
        <taxon>Euteleostomi</taxon>
        <taxon>Actinopterygii</taxon>
        <taxon>Neopterygii</taxon>
        <taxon>Teleostei</taxon>
        <taxon>Neoteleostei</taxon>
        <taxon>Acanthomorphata</taxon>
        <taxon>Ovalentaria</taxon>
        <taxon>Atherinomorphae</taxon>
        <taxon>Cyprinodontiformes</taxon>
        <taxon>Goodeidae</taxon>
        <taxon>Characodon</taxon>
    </lineage>
</organism>
<name>A0ABU7D4Y1_9TELE</name>
<sequence>MHSTTTPINTTFELEEVGWGSFHAPFAVYCLGLEAEKRNGPSGWGLDWGWELDVGSWGQSVPGLAFQALSGTFGFFWISILGFGARSVAWRGAGFQRRGLGWAVCTADWDVASPWWRGWLAWLVRQHMSCGSVCSRHAGAPLGFGCGVGKVPILWR</sequence>
<dbReference type="Proteomes" id="UP001352852">
    <property type="component" value="Unassembled WGS sequence"/>
</dbReference>
<evidence type="ECO:0000313" key="3">
    <source>
        <dbReference type="Proteomes" id="UP001352852"/>
    </source>
</evidence>
<reference evidence="2 3" key="1">
    <citation type="submission" date="2021-06" db="EMBL/GenBank/DDBJ databases">
        <authorList>
            <person name="Palmer J.M."/>
        </authorList>
    </citation>
    <scope>NUCLEOTIDE SEQUENCE [LARGE SCALE GENOMIC DNA]</scope>
    <source>
        <strain evidence="2 3">CL_MEX2019</strain>
        <tissue evidence="2">Muscle</tissue>
    </source>
</reference>
<feature type="transmembrane region" description="Helical" evidence="1">
    <location>
        <begin position="64"/>
        <end position="89"/>
    </location>
</feature>
<accession>A0ABU7D4Y1</accession>
<evidence type="ECO:0000313" key="2">
    <source>
        <dbReference type="EMBL" id="MED6269234.1"/>
    </source>
</evidence>
<keyword evidence="3" id="KW-1185">Reference proteome</keyword>
<keyword evidence="1" id="KW-0472">Membrane</keyword>
<evidence type="ECO:0000256" key="1">
    <source>
        <dbReference type="SAM" id="Phobius"/>
    </source>
</evidence>
<comment type="caution">
    <text evidence="2">The sequence shown here is derived from an EMBL/GenBank/DDBJ whole genome shotgun (WGS) entry which is preliminary data.</text>
</comment>
<dbReference type="EMBL" id="JAHUTJ010013098">
    <property type="protein sequence ID" value="MED6269234.1"/>
    <property type="molecule type" value="Genomic_DNA"/>
</dbReference>
<keyword evidence="1" id="KW-1133">Transmembrane helix</keyword>
<proteinExistence type="predicted"/>
<protein>
    <submittedName>
        <fullName evidence="2">Uncharacterized protein</fullName>
    </submittedName>
</protein>
<gene>
    <name evidence="2" type="ORF">CHARACLAT_031113</name>
</gene>
<feature type="non-terminal residue" evidence="2">
    <location>
        <position position="156"/>
    </location>
</feature>